<dbReference type="PANTHER" id="PTHR31465">
    <property type="entry name" value="PROTEIN RTA1-RELATED"/>
    <property type="match status" value="1"/>
</dbReference>
<dbReference type="AlphaFoldDB" id="A0A9W4J8D5"/>
<feature type="transmembrane region" description="Helical" evidence="5">
    <location>
        <begin position="238"/>
        <end position="258"/>
    </location>
</feature>
<evidence type="ECO:0000256" key="3">
    <source>
        <dbReference type="ARBA" id="ARBA00022989"/>
    </source>
</evidence>
<keyword evidence="2 5" id="KW-0812">Transmembrane</keyword>
<feature type="transmembrane region" description="Helical" evidence="5">
    <location>
        <begin position="80"/>
        <end position="100"/>
    </location>
</feature>
<dbReference type="GO" id="GO:0016020">
    <property type="term" value="C:membrane"/>
    <property type="evidence" value="ECO:0007669"/>
    <property type="project" value="UniProtKB-SubCell"/>
</dbReference>
<dbReference type="EMBL" id="CAJVPG010000255">
    <property type="protein sequence ID" value="CAG8383802.1"/>
    <property type="molecule type" value="Genomic_DNA"/>
</dbReference>
<feature type="transmembrane region" description="Helical" evidence="5">
    <location>
        <begin position="46"/>
        <end position="68"/>
    </location>
</feature>
<dbReference type="Pfam" id="PF04479">
    <property type="entry name" value="RTA1"/>
    <property type="match status" value="1"/>
</dbReference>
<evidence type="ECO:0000256" key="5">
    <source>
        <dbReference type="SAM" id="Phobius"/>
    </source>
</evidence>
<feature type="transmembrane region" description="Helical" evidence="5">
    <location>
        <begin position="20"/>
        <end position="39"/>
    </location>
</feature>
<feature type="transmembrane region" description="Helical" evidence="5">
    <location>
        <begin position="191"/>
        <end position="218"/>
    </location>
</feature>
<proteinExistence type="predicted"/>
<protein>
    <recommendedName>
        <fullName evidence="8">RTA-like protein</fullName>
    </recommendedName>
</protein>
<dbReference type="OrthoDB" id="3358017at2759"/>
<evidence type="ECO:0000256" key="4">
    <source>
        <dbReference type="ARBA" id="ARBA00023136"/>
    </source>
</evidence>
<sequence length="307" mass="34785">MSSTHDDSNPYYTFYNPSTAAAFVVAILFCLAAVVQIWRIILTRQWFGIVVLIAAAFEAVGLLARAYSSKHLEKETPFEIQTLLIFLAPILFAASVYMFLGRVIRKSGHPELSFIRIKWVTPIFVVGDIFCFFVQAIGVVILLRAESESKLNLAKGIILAGLALQLFFFAVFFLVAVVFHIRLNSRAGENALLSGVNLIIRLWNLYLCSFLITVRNVYRLVEYATGTDAYLSKVEWPTYVLDVGLMLVIMVISNFWYFPKSDDMYEPPKFTTSTEYPLTEQRLLDPEEVSRGQSHTFGYTPHGYSHA</sequence>
<keyword evidence="3 5" id="KW-1133">Transmembrane helix</keyword>
<organism evidence="6 7">
    <name type="scientific">Penicillium salamii</name>
    <dbReference type="NCBI Taxonomy" id="1612424"/>
    <lineage>
        <taxon>Eukaryota</taxon>
        <taxon>Fungi</taxon>
        <taxon>Dikarya</taxon>
        <taxon>Ascomycota</taxon>
        <taxon>Pezizomycotina</taxon>
        <taxon>Eurotiomycetes</taxon>
        <taxon>Eurotiomycetidae</taxon>
        <taxon>Eurotiales</taxon>
        <taxon>Aspergillaceae</taxon>
        <taxon>Penicillium</taxon>
    </lineage>
</organism>
<keyword evidence="7" id="KW-1185">Reference proteome</keyword>
<name>A0A9W4J8D5_9EURO</name>
<reference evidence="6" key="1">
    <citation type="submission" date="2021-07" db="EMBL/GenBank/DDBJ databases">
        <authorList>
            <person name="Branca A.L. A."/>
        </authorList>
    </citation>
    <scope>NUCLEOTIDE SEQUENCE</scope>
</reference>
<evidence type="ECO:0000313" key="7">
    <source>
        <dbReference type="Proteomes" id="UP001152649"/>
    </source>
</evidence>
<evidence type="ECO:0000256" key="1">
    <source>
        <dbReference type="ARBA" id="ARBA00004141"/>
    </source>
</evidence>
<accession>A0A9W4J8D5</accession>
<keyword evidence="4 5" id="KW-0472">Membrane</keyword>
<feature type="transmembrane region" description="Helical" evidence="5">
    <location>
        <begin position="120"/>
        <end position="145"/>
    </location>
</feature>
<gene>
    <name evidence="6" type="ORF">PSALAMII_LOCUS6005</name>
</gene>
<evidence type="ECO:0000313" key="6">
    <source>
        <dbReference type="EMBL" id="CAG8383802.1"/>
    </source>
</evidence>
<feature type="transmembrane region" description="Helical" evidence="5">
    <location>
        <begin position="157"/>
        <end position="179"/>
    </location>
</feature>
<dbReference type="PANTHER" id="PTHR31465:SF35">
    <property type="entry name" value="RTA1 DOMAIN PROTEIN-RELATED"/>
    <property type="match status" value="1"/>
</dbReference>
<evidence type="ECO:0008006" key="8">
    <source>
        <dbReference type="Google" id="ProtNLM"/>
    </source>
</evidence>
<evidence type="ECO:0000256" key="2">
    <source>
        <dbReference type="ARBA" id="ARBA00022692"/>
    </source>
</evidence>
<dbReference type="InterPro" id="IPR007568">
    <property type="entry name" value="RTA1"/>
</dbReference>
<comment type="caution">
    <text evidence="6">The sequence shown here is derived from an EMBL/GenBank/DDBJ whole genome shotgun (WGS) entry which is preliminary data.</text>
</comment>
<comment type="subcellular location">
    <subcellularLocation>
        <location evidence="1">Membrane</location>
        <topology evidence="1">Multi-pass membrane protein</topology>
    </subcellularLocation>
</comment>
<dbReference type="Proteomes" id="UP001152649">
    <property type="component" value="Unassembled WGS sequence"/>
</dbReference>